<feature type="chain" id="PRO_5046609235" description="DOMON domain-containing protein" evidence="2">
    <location>
        <begin position="25"/>
        <end position="226"/>
    </location>
</feature>
<feature type="domain" description="DOMON" evidence="3">
    <location>
        <begin position="35"/>
        <end position="153"/>
    </location>
</feature>
<protein>
    <recommendedName>
        <fullName evidence="3">DOMON domain-containing protein</fullName>
    </recommendedName>
</protein>
<proteinExistence type="predicted"/>
<dbReference type="InterPro" id="IPR045266">
    <property type="entry name" value="DOH_DOMON"/>
</dbReference>
<keyword evidence="2" id="KW-0732">Signal</keyword>
<dbReference type="PROSITE" id="PS50836">
    <property type="entry name" value="DOMON"/>
    <property type="match status" value="1"/>
</dbReference>
<name>A0ABN8NQC8_9CNID</name>
<dbReference type="InterPro" id="IPR000945">
    <property type="entry name" value="DBH-like"/>
</dbReference>
<organism evidence="4 5">
    <name type="scientific">Porites lobata</name>
    <dbReference type="NCBI Taxonomy" id="104759"/>
    <lineage>
        <taxon>Eukaryota</taxon>
        <taxon>Metazoa</taxon>
        <taxon>Cnidaria</taxon>
        <taxon>Anthozoa</taxon>
        <taxon>Hexacorallia</taxon>
        <taxon>Scleractinia</taxon>
        <taxon>Fungiina</taxon>
        <taxon>Poritidae</taxon>
        <taxon>Porites</taxon>
    </lineage>
</organism>
<feature type="region of interest" description="Disordered" evidence="1">
    <location>
        <begin position="206"/>
        <end position="226"/>
    </location>
</feature>
<sequence>MAFAKNYAFFVLILFPCSLHVVHALNYAMFSSGDGNFKLHWTYSNNKLLFNMTCKATGWCAVGFTENPGGRGMVNYDIAAGGVDGNTSYLEDYWSNTTGQPPKDAVNNFQLVEAMEMGGYTSVKFERNLTTGEANLDVQFTMNTEVYIVWAMHPTDDADPTASNLSPYHGNTNRGRTTNKRNLIAEAMAAAMTPTTTTMMMPFTSLVSTPQPTDPNDNDSLTTQVE</sequence>
<accession>A0ABN8NQC8</accession>
<evidence type="ECO:0000259" key="3">
    <source>
        <dbReference type="PROSITE" id="PS50836"/>
    </source>
</evidence>
<evidence type="ECO:0000256" key="1">
    <source>
        <dbReference type="SAM" id="MobiDB-lite"/>
    </source>
</evidence>
<evidence type="ECO:0000256" key="2">
    <source>
        <dbReference type="SAM" id="SignalP"/>
    </source>
</evidence>
<evidence type="ECO:0000313" key="5">
    <source>
        <dbReference type="Proteomes" id="UP001159405"/>
    </source>
</evidence>
<dbReference type="Proteomes" id="UP001159405">
    <property type="component" value="Unassembled WGS sequence"/>
</dbReference>
<dbReference type="InterPro" id="IPR005018">
    <property type="entry name" value="DOMON_domain"/>
</dbReference>
<gene>
    <name evidence="4" type="ORF">PLOB_00025512</name>
</gene>
<comment type="caution">
    <text evidence="4">The sequence shown here is derived from an EMBL/GenBank/DDBJ whole genome shotgun (WGS) entry which is preliminary data.</text>
</comment>
<evidence type="ECO:0000313" key="4">
    <source>
        <dbReference type="EMBL" id="CAH3117057.1"/>
    </source>
</evidence>
<dbReference type="PANTHER" id="PTHR10157:SF31">
    <property type="entry name" value="DBH-LIKE MONOOXYGENASE PROTEIN 2-RELATED"/>
    <property type="match status" value="1"/>
</dbReference>
<dbReference type="PANTHER" id="PTHR10157">
    <property type="entry name" value="DOPAMINE BETA HYDROXYLASE RELATED"/>
    <property type="match status" value="1"/>
</dbReference>
<dbReference type="SMART" id="SM00664">
    <property type="entry name" value="DoH"/>
    <property type="match status" value="1"/>
</dbReference>
<feature type="signal peptide" evidence="2">
    <location>
        <begin position="1"/>
        <end position="24"/>
    </location>
</feature>
<keyword evidence="5" id="KW-1185">Reference proteome</keyword>
<dbReference type="EMBL" id="CALNXK010000030">
    <property type="protein sequence ID" value="CAH3117057.1"/>
    <property type="molecule type" value="Genomic_DNA"/>
</dbReference>
<dbReference type="Pfam" id="PF03351">
    <property type="entry name" value="DOMON"/>
    <property type="match status" value="1"/>
</dbReference>
<dbReference type="CDD" id="cd09631">
    <property type="entry name" value="DOMON_DOH"/>
    <property type="match status" value="1"/>
</dbReference>
<reference evidence="4 5" key="1">
    <citation type="submission" date="2022-05" db="EMBL/GenBank/DDBJ databases">
        <authorList>
            <consortium name="Genoscope - CEA"/>
            <person name="William W."/>
        </authorList>
    </citation>
    <scope>NUCLEOTIDE SEQUENCE [LARGE SCALE GENOMIC DNA]</scope>
</reference>